<gene>
    <name evidence="2" type="ORF">KOR42_39200</name>
</gene>
<reference evidence="2 3" key="1">
    <citation type="submission" date="2019-02" db="EMBL/GenBank/DDBJ databases">
        <title>Deep-cultivation of Planctomycetes and their phenomic and genomic characterization uncovers novel biology.</title>
        <authorList>
            <person name="Wiegand S."/>
            <person name="Jogler M."/>
            <person name="Boedeker C."/>
            <person name="Pinto D."/>
            <person name="Vollmers J."/>
            <person name="Rivas-Marin E."/>
            <person name="Kohn T."/>
            <person name="Peeters S.H."/>
            <person name="Heuer A."/>
            <person name="Rast P."/>
            <person name="Oberbeckmann S."/>
            <person name="Bunk B."/>
            <person name="Jeske O."/>
            <person name="Meyerdierks A."/>
            <person name="Storesund J.E."/>
            <person name="Kallscheuer N."/>
            <person name="Luecker S."/>
            <person name="Lage O.M."/>
            <person name="Pohl T."/>
            <person name="Merkel B.J."/>
            <person name="Hornburger P."/>
            <person name="Mueller R.-W."/>
            <person name="Bruemmer F."/>
            <person name="Labrenz M."/>
            <person name="Spormann A.M."/>
            <person name="Op Den Camp H."/>
            <person name="Overmann J."/>
            <person name="Amann R."/>
            <person name="Jetten M.S.M."/>
            <person name="Mascher T."/>
            <person name="Medema M.H."/>
            <person name="Devos D.P."/>
            <person name="Kaster A.-K."/>
            <person name="Ovreas L."/>
            <person name="Rohde M."/>
            <person name="Galperin M.Y."/>
            <person name="Jogler C."/>
        </authorList>
    </citation>
    <scope>NUCLEOTIDE SEQUENCE [LARGE SCALE GENOMIC DNA]</scope>
    <source>
        <strain evidence="2 3">KOR42</strain>
    </source>
</reference>
<evidence type="ECO:0000313" key="2">
    <source>
        <dbReference type="EMBL" id="TWT49004.1"/>
    </source>
</evidence>
<dbReference type="Proteomes" id="UP000317243">
    <property type="component" value="Unassembled WGS sequence"/>
</dbReference>
<name>A0A5C5WE52_9PLAN</name>
<protein>
    <submittedName>
        <fullName evidence="2">Helix-turn-helix protein</fullName>
    </submittedName>
</protein>
<dbReference type="CDD" id="cd00093">
    <property type="entry name" value="HTH_XRE"/>
    <property type="match status" value="1"/>
</dbReference>
<dbReference type="Pfam" id="PF01381">
    <property type="entry name" value="HTH_3"/>
    <property type="match status" value="1"/>
</dbReference>
<dbReference type="PROSITE" id="PS50943">
    <property type="entry name" value="HTH_CROC1"/>
    <property type="match status" value="1"/>
</dbReference>
<dbReference type="RefSeq" id="WP_146511337.1">
    <property type="nucleotide sequence ID" value="NZ_SIHI01000019.1"/>
</dbReference>
<dbReference type="InterPro" id="IPR001387">
    <property type="entry name" value="Cro/C1-type_HTH"/>
</dbReference>
<feature type="domain" description="HTH cro/C1-type" evidence="1">
    <location>
        <begin position="11"/>
        <end position="65"/>
    </location>
</feature>
<dbReference type="OrthoDB" id="9815852at2"/>
<dbReference type="SUPFAM" id="SSF47413">
    <property type="entry name" value="lambda repressor-like DNA-binding domains"/>
    <property type="match status" value="1"/>
</dbReference>
<dbReference type="EMBL" id="SIHI01000019">
    <property type="protein sequence ID" value="TWT49004.1"/>
    <property type="molecule type" value="Genomic_DNA"/>
</dbReference>
<comment type="caution">
    <text evidence="2">The sequence shown here is derived from an EMBL/GenBank/DDBJ whole genome shotgun (WGS) entry which is preliminary data.</text>
</comment>
<organism evidence="2 3">
    <name type="scientific">Thalassoglobus neptunius</name>
    <dbReference type="NCBI Taxonomy" id="1938619"/>
    <lineage>
        <taxon>Bacteria</taxon>
        <taxon>Pseudomonadati</taxon>
        <taxon>Planctomycetota</taxon>
        <taxon>Planctomycetia</taxon>
        <taxon>Planctomycetales</taxon>
        <taxon>Planctomycetaceae</taxon>
        <taxon>Thalassoglobus</taxon>
    </lineage>
</organism>
<dbReference type="InterPro" id="IPR010982">
    <property type="entry name" value="Lambda_DNA-bd_dom_sf"/>
</dbReference>
<evidence type="ECO:0000259" key="1">
    <source>
        <dbReference type="PROSITE" id="PS50943"/>
    </source>
</evidence>
<keyword evidence="3" id="KW-1185">Reference proteome</keyword>
<dbReference type="AlphaFoldDB" id="A0A5C5WE52"/>
<dbReference type="Gene3D" id="1.10.260.40">
    <property type="entry name" value="lambda repressor-like DNA-binding domains"/>
    <property type="match status" value="1"/>
</dbReference>
<dbReference type="GO" id="GO:0003677">
    <property type="term" value="F:DNA binding"/>
    <property type="evidence" value="ECO:0007669"/>
    <property type="project" value="InterPro"/>
</dbReference>
<sequence length="77" mass="8814">MVLQEEFRRIVKDELARQGMSQRELARRMGVSNPMINQYLSGKFCPGLDVVERFFIALGLPLHLSPHEARQSADSIE</sequence>
<accession>A0A5C5WE52</accession>
<proteinExistence type="predicted"/>
<evidence type="ECO:0000313" key="3">
    <source>
        <dbReference type="Proteomes" id="UP000317243"/>
    </source>
</evidence>
<dbReference type="SMART" id="SM00530">
    <property type="entry name" value="HTH_XRE"/>
    <property type="match status" value="1"/>
</dbReference>